<evidence type="ECO:0000313" key="1">
    <source>
        <dbReference type="EMBL" id="BAY56606.1"/>
    </source>
</evidence>
<organism evidence="1 2">
    <name type="scientific">Leptolyngbya boryana NIES-2135</name>
    <dbReference type="NCBI Taxonomy" id="1973484"/>
    <lineage>
        <taxon>Bacteria</taxon>
        <taxon>Bacillati</taxon>
        <taxon>Cyanobacteriota</taxon>
        <taxon>Cyanophyceae</taxon>
        <taxon>Leptolyngbyales</taxon>
        <taxon>Leptolyngbyaceae</taxon>
        <taxon>Leptolyngbya group</taxon>
        <taxon>Leptolyngbya</taxon>
    </lineage>
</organism>
<name>A0A1Z4JIS3_LEPBY</name>
<proteinExistence type="predicted"/>
<dbReference type="AlphaFoldDB" id="A0A1Z4JIS3"/>
<reference evidence="1 2" key="1">
    <citation type="submission" date="2017-06" db="EMBL/GenBank/DDBJ databases">
        <title>Genome sequencing of cyanobaciteial culture collection at National Institute for Environmental Studies (NIES).</title>
        <authorList>
            <person name="Hirose Y."/>
            <person name="Shimura Y."/>
            <person name="Fujisawa T."/>
            <person name="Nakamura Y."/>
            <person name="Kawachi M."/>
        </authorList>
    </citation>
    <scope>NUCLEOTIDE SEQUENCE [LARGE SCALE GENOMIC DNA]</scope>
    <source>
        <strain evidence="1 2">NIES-2135</strain>
    </source>
</reference>
<gene>
    <name evidence="1" type="ORF">NIES2135_34400</name>
</gene>
<dbReference type="EMBL" id="AP018203">
    <property type="protein sequence ID" value="BAY56606.1"/>
    <property type="molecule type" value="Genomic_DNA"/>
</dbReference>
<dbReference type="Proteomes" id="UP000217895">
    <property type="component" value="Chromosome"/>
</dbReference>
<sequence length="110" mass="12824">MQVAAYFVSENDLFCQIGVEFSARSRSGNSHNFFWVPPYKENPECLFKWVPMYGRLIRTGVWKELSIESALPSKRRIQVKEFWQAQEDVGLWIAHSKQLTNLNVNLRTSA</sequence>
<accession>A0A1Z4JIS3</accession>
<protein>
    <submittedName>
        <fullName evidence="1">Uncharacterized protein</fullName>
    </submittedName>
</protein>
<keyword evidence="2" id="KW-1185">Reference proteome</keyword>
<evidence type="ECO:0000313" key="2">
    <source>
        <dbReference type="Proteomes" id="UP000217895"/>
    </source>
</evidence>